<dbReference type="SMART" id="SM00869">
    <property type="entry name" value="Autotransporter"/>
    <property type="match status" value="1"/>
</dbReference>
<dbReference type="Pfam" id="PF03797">
    <property type="entry name" value="Autotransporter"/>
    <property type="match status" value="1"/>
</dbReference>
<protein>
    <submittedName>
        <fullName evidence="3">Outer membrane autotransporter protein</fullName>
    </submittedName>
</protein>
<feature type="region of interest" description="Disordered" evidence="1">
    <location>
        <begin position="601"/>
        <end position="633"/>
    </location>
</feature>
<dbReference type="Proteomes" id="UP000532010">
    <property type="component" value="Unassembled WGS sequence"/>
</dbReference>
<dbReference type="InterPro" id="IPR005546">
    <property type="entry name" value="Autotransporte_beta"/>
</dbReference>
<proteinExistence type="predicted"/>
<dbReference type="PROSITE" id="PS51208">
    <property type="entry name" value="AUTOTRANSPORTER"/>
    <property type="match status" value="1"/>
</dbReference>
<dbReference type="SUPFAM" id="SSF51126">
    <property type="entry name" value="Pectin lyase-like"/>
    <property type="match status" value="1"/>
</dbReference>
<evidence type="ECO:0000256" key="1">
    <source>
        <dbReference type="SAM" id="MobiDB-lite"/>
    </source>
</evidence>
<dbReference type="AlphaFoldDB" id="A0A7W4VKX2"/>
<keyword evidence="4" id="KW-1185">Reference proteome</keyword>
<evidence type="ECO:0000313" key="4">
    <source>
        <dbReference type="Proteomes" id="UP000532010"/>
    </source>
</evidence>
<gene>
    <name evidence="3" type="ORF">FHR70_002070</name>
</gene>
<dbReference type="EMBL" id="JACHWB010000002">
    <property type="protein sequence ID" value="MBB3019016.1"/>
    <property type="molecule type" value="Genomic_DNA"/>
</dbReference>
<dbReference type="NCBIfam" id="TIGR01414">
    <property type="entry name" value="autotrans_barl"/>
    <property type="match status" value="1"/>
</dbReference>
<organism evidence="3 4">
    <name type="scientific">Microvirga lupini</name>
    <dbReference type="NCBI Taxonomy" id="420324"/>
    <lineage>
        <taxon>Bacteria</taxon>
        <taxon>Pseudomonadati</taxon>
        <taxon>Pseudomonadota</taxon>
        <taxon>Alphaproteobacteria</taxon>
        <taxon>Hyphomicrobiales</taxon>
        <taxon>Methylobacteriaceae</taxon>
        <taxon>Microvirga</taxon>
    </lineage>
</organism>
<sequence>MSRRGATGSVASIRRQQPKACSAKPVIPFINRPSATSLLALSLASLAFTGSAKAACTTSASGGQTRVVCSGTTTDHYWARENTPSSVEVQTGTTMNTSEAAIRVEGNSTVTIADGATVTVTGGNANQAYNAIYAEDDGSTITNNGSISTHQNSVDGLEATGSRNILTNTGRVSTLGASSEAIIARGDSNILRNSGTLETSGSSARGMIAEGNNNTFVNTGVIRTTGAGGEGIRADGGGTTRPAENAMIANSGTIETSGFTADGIRVIGNNGTITNDGTITASGLEGRGIKIEGDGNDVVNRGTVQGLGNDGEGLYVISNAGQTNTIVNHADGRIIGRDDVGLRGRFGSEMIENFGLIRTEVSGGAAIDLGAGDDSLLIGASSDIRGTVRAGTGTDTFKLGGSTNATFDAREIGANAKYRDFERFEKVDTSTWTTRNDNNTAMPWAVREGTLLVTGSMGGSDMTVHRGATLGGTGTVGSIDALPGSILSPGVDGATSRAGVGDIRTLNVRGNVNIAAGTTYRVDLNNRFESDRIVAGGQATIRGGTVEVHAEQATYSPGRWTILTAQRGVTGQFSGVDDLIFFEPLLTKDANNVYLELLPVFPGTDPRPGQDPDNPGNPRPRPVPPLQPETTPPVTILHHENLFRAAILCRLRCSSSDAMGAVPSFVAIDSVPVQDPADASGRGASVAAPASQGTGWGMWGKVLGSYGRTDATPTSAAMERTTGGIVVGVDGGLGTPYRLGVAAGYLATSFDIDAAAASGDIDSFHIGAYGSAAFGAWTLRGGVAYAHHEIDLARGAVAGRFQGGETDSSADSVQVFGEVGYTFLLSERVTLEPFLGLAHVHVSSHDVVENASPFRANGEVASFDTTYSTLGARLVATMPTSAGTVTFKGMLGWRHAFGDVAPEARFTVTGFPTPFLVVGAPIDRDSLVVEAGLNWQVSEKVAVGLMYDGALGRRDQEHTLRGSLSVRF</sequence>
<dbReference type="Gene3D" id="2.40.128.130">
    <property type="entry name" value="Autotransporter beta-domain"/>
    <property type="match status" value="1"/>
</dbReference>
<reference evidence="3 4" key="1">
    <citation type="submission" date="2020-08" db="EMBL/GenBank/DDBJ databases">
        <title>The Agave Microbiome: Exploring the role of microbial communities in plant adaptations to desert environments.</title>
        <authorList>
            <person name="Partida-Martinez L.P."/>
        </authorList>
    </citation>
    <scope>NUCLEOTIDE SEQUENCE [LARGE SCALE GENOMIC DNA]</scope>
    <source>
        <strain evidence="3 4">AT3.9</strain>
    </source>
</reference>
<dbReference type="InterPro" id="IPR006315">
    <property type="entry name" value="OM_autotransptr_brl_dom"/>
</dbReference>
<feature type="domain" description="Autotransporter" evidence="2">
    <location>
        <begin position="691"/>
        <end position="968"/>
    </location>
</feature>
<accession>A0A7W4VKX2</accession>
<evidence type="ECO:0000259" key="2">
    <source>
        <dbReference type="PROSITE" id="PS51208"/>
    </source>
</evidence>
<feature type="compositionally biased region" description="Pro residues" evidence="1">
    <location>
        <begin position="615"/>
        <end position="631"/>
    </location>
</feature>
<name>A0A7W4VKX2_9HYPH</name>
<dbReference type="GO" id="GO:0019867">
    <property type="term" value="C:outer membrane"/>
    <property type="evidence" value="ECO:0007669"/>
    <property type="project" value="InterPro"/>
</dbReference>
<dbReference type="SUPFAM" id="SSF103515">
    <property type="entry name" value="Autotransporter"/>
    <property type="match status" value="1"/>
</dbReference>
<dbReference type="InterPro" id="IPR011050">
    <property type="entry name" value="Pectin_lyase_fold/virulence"/>
</dbReference>
<comment type="caution">
    <text evidence="3">The sequence shown here is derived from an EMBL/GenBank/DDBJ whole genome shotgun (WGS) entry which is preliminary data.</text>
</comment>
<dbReference type="InterPro" id="IPR036709">
    <property type="entry name" value="Autotransporte_beta_dom_sf"/>
</dbReference>
<evidence type="ECO:0000313" key="3">
    <source>
        <dbReference type="EMBL" id="MBB3019016.1"/>
    </source>
</evidence>